<organism evidence="3 4">
    <name type="scientific">Tsukamurella soli</name>
    <dbReference type="NCBI Taxonomy" id="644556"/>
    <lineage>
        <taxon>Bacteria</taxon>
        <taxon>Bacillati</taxon>
        <taxon>Actinomycetota</taxon>
        <taxon>Actinomycetes</taxon>
        <taxon>Mycobacteriales</taxon>
        <taxon>Tsukamurellaceae</taxon>
        <taxon>Tsukamurella</taxon>
    </lineage>
</organism>
<feature type="signal peptide" evidence="1">
    <location>
        <begin position="1"/>
        <end position="34"/>
    </location>
</feature>
<dbReference type="Pfam" id="PF13827">
    <property type="entry name" value="DUF4189"/>
    <property type="match status" value="1"/>
</dbReference>
<reference evidence="4" key="1">
    <citation type="journal article" date="2019" name="Int. J. Syst. Evol. Microbiol.">
        <title>The Global Catalogue of Microorganisms (GCM) 10K type strain sequencing project: providing services to taxonomists for standard genome sequencing and annotation.</title>
        <authorList>
            <consortium name="The Broad Institute Genomics Platform"/>
            <consortium name="The Broad Institute Genome Sequencing Center for Infectious Disease"/>
            <person name="Wu L."/>
            <person name="Ma J."/>
        </authorList>
    </citation>
    <scope>NUCLEOTIDE SEQUENCE [LARGE SCALE GENOMIC DNA]</scope>
    <source>
        <strain evidence="4">JCM 17688</strain>
    </source>
</reference>
<feature type="chain" id="PRO_5047358301" description="DUF4189 domain-containing protein" evidence="1">
    <location>
        <begin position="35"/>
        <end position="123"/>
    </location>
</feature>
<evidence type="ECO:0000313" key="4">
    <source>
        <dbReference type="Proteomes" id="UP001500635"/>
    </source>
</evidence>
<evidence type="ECO:0000313" key="3">
    <source>
        <dbReference type="EMBL" id="GAA4393982.1"/>
    </source>
</evidence>
<name>A0ABP8JPG3_9ACTN</name>
<feature type="domain" description="DUF4189" evidence="2">
    <location>
        <begin position="38"/>
        <end position="111"/>
    </location>
</feature>
<dbReference type="RefSeq" id="WP_344996080.1">
    <property type="nucleotide sequence ID" value="NZ_BAABFR010000035.1"/>
</dbReference>
<protein>
    <recommendedName>
        <fullName evidence="2">DUF4189 domain-containing protein</fullName>
    </recommendedName>
</protein>
<accession>A0ABP8JPG3</accession>
<keyword evidence="4" id="KW-1185">Reference proteome</keyword>
<evidence type="ECO:0000256" key="1">
    <source>
        <dbReference type="SAM" id="SignalP"/>
    </source>
</evidence>
<keyword evidence="1" id="KW-0732">Signal</keyword>
<sequence>MFTFSRITTRTTAAAVAAAISIGTAGLVAPAAHAYGTWGAIAVDHDGTWGRTLDYESPAAAREAALAECGFGGCKVLTVFTGCGAVAHSDGMYGGGNGDDLWSAEQDAIDEAGGGYILVWGCN</sequence>
<comment type="caution">
    <text evidence="3">The sequence shown here is derived from an EMBL/GenBank/DDBJ whole genome shotgun (WGS) entry which is preliminary data.</text>
</comment>
<dbReference type="EMBL" id="BAABFR010000035">
    <property type="protein sequence ID" value="GAA4393982.1"/>
    <property type="molecule type" value="Genomic_DNA"/>
</dbReference>
<evidence type="ECO:0000259" key="2">
    <source>
        <dbReference type="Pfam" id="PF13827"/>
    </source>
</evidence>
<gene>
    <name evidence="3" type="ORF">GCM10023147_25270</name>
</gene>
<proteinExistence type="predicted"/>
<dbReference type="InterPro" id="IPR025240">
    <property type="entry name" value="DUF4189"/>
</dbReference>
<dbReference type="Proteomes" id="UP001500635">
    <property type="component" value="Unassembled WGS sequence"/>
</dbReference>